<evidence type="ECO:0000256" key="5">
    <source>
        <dbReference type="ARBA" id="ARBA00022729"/>
    </source>
</evidence>
<dbReference type="PROSITE" id="PS51257">
    <property type="entry name" value="PROKAR_LIPOPROTEIN"/>
    <property type="match status" value="1"/>
</dbReference>
<organism evidence="13">
    <name type="scientific">Candidatus Berkiella aquae</name>
    <dbReference type="NCBI Taxonomy" id="295108"/>
    <lineage>
        <taxon>Bacteria</taxon>
        <taxon>Pseudomonadati</taxon>
        <taxon>Pseudomonadota</taxon>
        <taxon>Gammaproteobacteria</taxon>
        <taxon>Candidatus Berkiellales</taxon>
        <taxon>Candidatus Berkiellaceae</taxon>
        <taxon>Candidatus Berkiella</taxon>
    </lineage>
</organism>
<dbReference type="HAMAP" id="MF_00415">
    <property type="entry name" value="FlgH"/>
    <property type="match status" value="1"/>
</dbReference>
<evidence type="ECO:0000256" key="8">
    <source>
        <dbReference type="ARBA" id="ARBA00023143"/>
    </source>
</evidence>
<dbReference type="PATRIC" id="fig|1590043.3.peg.1279"/>
<dbReference type="PANTHER" id="PTHR34933">
    <property type="entry name" value="FLAGELLAR L-RING PROTEIN"/>
    <property type="match status" value="1"/>
</dbReference>
<reference evidence="14" key="2">
    <citation type="journal article" date="2016" name="Genome Announc.">
        <title>Draft Genome Sequences of Two Novel Amoeba-Resistant Intranuclear Bacteria, 'Candidatus Berkiella cookevillensis' and 'Candidatus Berkiella aquae'.</title>
        <authorList>
            <person name="Mehari Y.T."/>
            <person name="Arivett B.A."/>
            <person name="Farone A.L."/>
            <person name="Gunderson J.H."/>
            <person name="Farone M.B."/>
        </authorList>
    </citation>
    <scope>NUCLEOTIDE SEQUENCE</scope>
    <source>
        <strain evidence="14">HT99</strain>
    </source>
</reference>
<dbReference type="EMBL" id="LKAJ02000001">
    <property type="protein sequence ID" value="MCS5711441.1"/>
    <property type="molecule type" value="Genomic_DNA"/>
</dbReference>
<evidence type="ECO:0000256" key="10">
    <source>
        <dbReference type="ARBA" id="ARBA00023288"/>
    </source>
</evidence>
<accession>A0A0Q9YLB7</accession>
<evidence type="ECO:0000256" key="2">
    <source>
        <dbReference type="ARBA" id="ARBA00004635"/>
    </source>
</evidence>
<dbReference type="PRINTS" id="PR01008">
    <property type="entry name" value="FLGLRINGFLGH"/>
</dbReference>
<evidence type="ECO:0000256" key="6">
    <source>
        <dbReference type="ARBA" id="ARBA00023136"/>
    </source>
</evidence>
<reference evidence="14" key="3">
    <citation type="submission" date="2021-06" db="EMBL/GenBank/DDBJ databases">
        <title>Genomic Description and Analysis of Intracellular Bacteria, Candidatus Berkiella cookevillensis and Candidatus Berkiella aquae.</title>
        <authorList>
            <person name="Kidane D.T."/>
            <person name="Mehari Y.T."/>
            <person name="Rice F.C."/>
            <person name="Arivett B.A."/>
            <person name="Farone A.L."/>
            <person name="Berk S.G."/>
            <person name="Farone M.B."/>
        </authorList>
    </citation>
    <scope>NUCLEOTIDE SEQUENCE</scope>
    <source>
        <strain evidence="14">HT99</strain>
    </source>
</reference>
<proteinExistence type="inferred from homology"/>
<evidence type="ECO:0000256" key="11">
    <source>
        <dbReference type="HAMAP-Rule" id="MF_00415"/>
    </source>
</evidence>
<dbReference type="GO" id="GO:0009279">
    <property type="term" value="C:cell outer membrane"/>
    <property type="evidence" value="ECO:0007669"/>
    <property type="project" value="UniProtKB-SubCell"/>
</dbReference>
<keyword evidence="7" id="KW-0564">Palmitate</keyword>
<keyword evidence="6 11" id="KW-0472">Membrane</keyword>
<dbReference type="AlphaFoldDB" id="A0A0Q9YLB7"/>
<evidence type="ECO:0000313" key="15">
    <source>
        <dbReference type="Proteomes" id="UP000051497"/>
    </source>
</evidence>
<dbReference type="GO" id="GO:0003774">
    <property type="term" value="F:cytoskeletal motor activity"/>
    <property type="evidence" value="ECO:0007669"/>
    <property type="project" value="InterPro"/>
</dbReference>
<evidence type="ECO:0000313" key="14">
    <source>
        <dbReference type="EMBL" id="MCS5711441.1"/>
    </source>
</evidence>
<evidence type="ECO:0000256" key="9">
    <source>
        <dbReference type="ARBA" id="ARBA00023237"/>
    </source>
</evidence>
<feature type="chain" id="PRO_5043129740" description="Flagellar L-ring protein" evidence="12">
    <location>
        <begin position="22"/>
        <end position="243"/>
    </location>
</feature>
<comment type="caution">
    <text evidence="13">The sequence shown here is derived from an EMBL/GenBank/DDBJ whole genome shotgun (WGS) entry which is preliminary data.</text>
</comment>
<evidence type="ECO:0000256" key="7">
    <source>
        <dbReference type="ARBA" id="ARBA00023139"/>
    </source>
</evidence>
<keyword evidence="10 11" id="KW-0449">Lipoprotein</keyword>
<dbReference type="InterPro" id="IPR000527">
    <property type="entry name" value="Flag_Lring"/>
</dbReference>
<evidence type="ECO:0000256" key="12">
    <source>
        <dbReference type="SAM" id="SignalP"/>
    </source>
</evidence>
<name>A0A0Q9YLB7_9GAMM</name>
<keyword evidence="8 11" id="KW-0975">Bacterial flagellum</keyword>
<keyword evidence="13" id="KW-0966">Cell projection</keyword>
<keyword evidence="9 11" id="KW-0998">Cell outer membrane</keyword>
<reference evidence="13" key="1">
    <citation type="submission" date="2015-09" db="EMBL/GenBank/DDBJ databases">
        <title>Draft Genome Sequences of Two Novel Amoeba-resistant Intranuclear Bacteria, Candidatus Berkiella cookevillensis and Candidatus Berkiella aquae.</title>
        <authorList>
            <person name="Mehari Y.T."/>
            <person name="Arivett B.A."/>
            <person name="Farone A.L."/>
            <person name="Gunderson J.H."/>
            <person name="Farone M.B."/>
        </authorList>
    </citation>
    <scope>NUCLEOTIDE SEQUENCE [LARGE SCALE GENOMIC DNA]</scope>
    <source>
        <strain evidence="13">HT99</strain>
    </source>
</reference>
<dbReference type="STRING" id="295108.HT99x_01262"/>
<keyword evidence="13" id="KW-0282">Flagellum</keyword>
<dbReference type="RefSeq" id="WP_075065894.1">
    <property type="nucleotide sequence ID" value="NZ_LKAJ02000001.1"/>
</dbReference>
<feature type="signal peptide" evidence="12">
    <location>
        <begin position="1"/>
        <end position="21"/>
    </location>
</feature>
<dbReference type="GO" id="GO:0071973">
    <property type="term" value="P:bacterial-type flagellum-dependent cell motility"/>
    <property type="evidence" value="ECO:0007669"/>
    <property type="project" value="InterPro"/>
</dbReference>
<gene>
    <name evidence="11 13" type="primary">flgH</name>
    <name evidence="14" type="ORF">HT99x_008335</name>
    <name evidence="13" type="ORF">HT99x_01262</name>
</gene>
<evidence type="ECO:0000313" key="13">
    <source>
        <dbReference type="EMBL" id="KRG21510.1"/>
    </source>
</evidence>
<sequence length="243" mass="27175">MKMKTKLISLIVPALTLLLGACTNLVEFPNDPNYAPIIPERFPVQTPDMGSIYYLQQGTSLSLYEDIKAHHVGDLITVFLTEKTDATKKAENTYKKNDQNTTPEPNLFGTQAEWKFPKELPIPLQTTANLGLATNINSQRSFTGTSDGKQNNKLTGTISVMVTQIYPNGNLYVRGEKWVKINDGNEYIRLSGIIRPEDVNPNNTIDSNRIADARISYSGTGTFANQNKQGWLTRFLSSPYWPI</sequence>
<dbReference type="PANTHER" id="PTHR34933:SF1">
    <property type="entry name" value="FLAGELLAR L-RING PROTEIN"/>
    <property type="match status" value="1"/>
</dbReference>
<protein>
    <recommendedName>
        <fullName evidence="11">Flagellar L-ring protein</fullName>
    </recommendedName>
    <alternativeName>
        <fullName evidence="11">Basal body L-ring protein</fullName>
    </alternativeName>
</protein>
<comment type="similarity">
    <text evidence="3 11">Belongs to the FlgH family.</text>
</comment>
<evidence type="ECO:0000256" key="3">
    <source>
        <dbReference type="ARBA" id="ARBA00006929"/>
    </source>
</evidence>
<keyword evidence="13" id="KW-0969">Cilium</keyword>
<keyword evidence="5 11" id="KW-0732">Signal</keyword>
<comment type="subcellular location">
    <subcellularLocation>
        <location evidence="11">Cell outer membrane</location>
        <topology evidence="11">Lipid-anchor</topology>
    </subcellularLocation>
    <subcellularLocation>
        <location evidence="11">Bacterial flagellum basal body</location>
    </subcellularLocation>
    <subcellularLocation>
        <location evidence="2">Membrane</location>
        <topology evidence="2">Lipid-anchor</topology>
    </subcellularLocation>
</comment>
<comment type="subunit">
    <text evidence="4 11">The basal body constitutes a major portion of the flagellar organelle and consists of four rings (L,P,S, and M) mounted on a central rod.</text>
</comment>
<dbReference type="GO" id="GO:0009427">
    <property type="term" value="C:bacterial-type flagellum basal body, distal rod, L ring"/>
    <property type="evidence" value="ECO:0007669"/>
    <property type="project" value="InterPro"/>
</dbReference>
<dbReference type="OrthoDB" id="9789463at2"/>
<keyword evidence="15" id="KW-1185">Reference proteome</keyword>
<dbReference type="Pfam" id="PF02107">
    <property type="entry name" value="FlgH"/>
    <property type="match status" value="1"/>
</dbReference>
<comment type="function">
    <text evidence="1 11">Assembles around the rod to form the L-ring and probably protects the motor/basal body from shearing forces during rotation.</text>
</comment>
<dbReference type="EMBL" id="LKAJ01000004">
    <property type="protein sequence ID" value="KRG21510.1"/>
    <property type="molecule type" value="Genomic_DNA"/>
</dbReference>
<evidence type="ECO:0000256" key="1">
    <source>
        <dbReference type="ARBA" id="ARBA00002591"/>
    </source>
</evidence>
<evidence type="ECO:0000256" key="4">
    <source>
        <dbReference type="ARBA" id="ARBA00011439"/>
    </source>
</evidence>
<dbReference type="Proteomes" id="UP000051497">
    <property type="component" value="Unassembled WGS sequence"/>
</dbReference>